<reference evidence="1 2" key="1">
    <citation type="journal article" date="2015" name="BMC Genomics">
        <title>The genome of the truffle-parasite Tolypocladium ophioglossoides and the evolution of antifungal peptaibiotics.</title>
        <authorList>
            <person name="Quandt C.A."/>
            <person name="Bushley K.E."/>
            <person name="Spatafora J.W."/>
        </authorList>
    </citation>
    <scope>NUCLEOTIDE SEQUENCE [LARGE SCALE GENOMIC DNA]</scope>
    <source>
        <strain evidence="1 2">CBS 100239</strain>
    </source>
</reference>
<sequence>MRSGRRADEAAVGAAGDVGEVVDGGVVVVSSRRPGSFVLRLIEPADLSHGRQSGPTCSSPVSAVMVTLPPVQRWLSLGEWHLAARYGLVEG</sequence>
<keyword evidence="2" id="KW-1185">Reference proteome</keyword>
<dbReference type="AlphaFoldDB" id="A0A0L0N0X2"/>
<dbReference type="OrthoDB" id="191139at2759"/>
<evidence type="ECO:0000313" key="2">
    <source>
        <dbReference type="Proteomes" id="UP000036947"/>
    </source>
</evidence>
<comment type="caution">
    <text evidence="1">The sequence shown here is derived from an EMBL/GenBank/DDBJ whole genome shotgun (WGS) entry which is preliminary data.</text>
</comment>
<accession>A0A0L0N0X2</accession>
<organism evidence="1 2">
    <name type="scientific">Tolypocladium ophioglossoides (strain CBS 100239)</name>
    <name type="common">Snaketongue truffleclub</name>
    <name type="synonym">Elaphocordyceps ophioglossoides</name>
    <dbReference type="NCBI Taxonomy" id="1163406"/>
    <lineage>
        <taxon>Eukaryota</taxon>
        <taxon>Fungi</taxon>
        <taxon>Dikarya</taxon>
        <taxon>Ascomycota</taxon>
        <taxon>Pezizomycotina</taxon>
        <taxon>Sordariomycetes</taxon>
        <taxon>Hypocreomycetidae</taxon>
        <taxon>Hypocreales</taxon>
        <taxon>Ophiocordycipitaceae</taxon>
        <taxon>Tolypocladium</taxon>
    </lineage>
</organism>
<dbReference type="EMBL" id="LFRF01000033">
    <property type="protein sequence ID" value="KND87676.1"/>
    <property type="molecule type" value="Genomic_DNA"/>
</dbReference>
<name>A0A0L0N0X2_TOLOC</name>
<gene>
    <name evidence="1" type="ORF">TOPH_07679</name>
</gene>
<dbReference type="Proteomes" id="UP000036947">
    <property type="component" value="Unassembled WGS sequence"/>
</dbReference>
<evidence type="ECO:0000313" key="1">
    <source>
        <dbReference type="EMBL" id="KND87676.1"/>
    </source>
</evidence>
<protein>
    <submittedName>
        <fullName evidence="1">Uncharacterized protein</fullName>
    </submittedName>
</protein>
<proteinExistence type="predicted"/>